<accession>A0D615</accession>
<dbReference type="SUPFAM" id="SSF49599">
    <property type="entry name" value="TRAF domain-like"/>
    <property type="match status" value="1"/>
</dbReference>
<dbReference type="STRING" id="5888.A0D615"/>
<dbReference type="InterPro" id="IPR001293">
    <property type="entry name" value="Znf_TRAF"/>
</dbReference>
<dbReference type="GO" id="GO:0008270">
    <property type="term" value="F:zinc ion binding"/>
    <property type="evidence" value="ECO:0007669"/>
    <property type="project" value="UniProtKB-KW"/>
</dbReference>
<sequence>MSKQFEGQNIIEGYHIEVEQVLSNVKYNMYQFQNVHPYDIKCPVCLNVYLDPISCDSCMNHFCKECYQQKQSTKCPLCSHQCETRKAFPLLRQLLSQLKIRCHHFDQGKASIMNIGCQVIVDYDAYDKHVKQCDYSEEVCGLVDGKLQCNVIKFKKDIQNHRTYECNYRQCECCHCHQFFSSFKLQMHELKCEEALTRCPKCHTQIKIKDQSSHLLICDQNIEKCIYCSGEYAWHQLLIHQNECPQREVCCVGCSQKFTLSVYYIHQTNCPKFPQICPSCNQKVTREQFENHNFKDCLIYIKSQHDQEIQNLIQKHKQLEIELGKKDTIIKFSNRFKDPDIFLNLDKTNALVKQTANKKKDRFVLFNNPISEQRKQWKFKCSQVKSSWYAVGITELSTLHSQKKYQDIGHGSYLVSSNGTMYNNHKDDQNSKESDFRINTNDIIIIIVDLEADLLILYNTTQNLSLEIEAAFEGKDFYGCACLRTAGDEIQIIQ</sequence>
<feature type="domain" description="RING-type" evidence="5">
    <location>
        <begin position="42"/>
        <end position="79"/>
    </location>
</feature>
<dbReference type="GeneID" id="5031663"/>
<keyword evidence="8" id="KW-1185">Reference proteome</keyword>
<dbReference type="RefSeq" id="XP_001445879.1">
    <property type="nucleotide sequence ID" value="XM_001445842.1"/>
</dbReference>
<evidence type="ECO:0000256" key="3">
    <source>
        <dbReference type="ARBA" id="ARBA00022833"/>
    </source>
</evidence>
<dbReference type="Proteomes" id="UP000000600">
    <property type="component" value="Unassembled WGS sequence"/>
</dbReference>
<feature type="domain" description="TRAF-type" evidence="6">
    <location>
        <begin position="266"/>
        <end position="297"/>
    </location>
</feature>
<keyword evidence="3 4" id="KW-0862">Zinc</keyword>
<dbReference type="GO" id="GO:0005737">
    <property type="term" value="C:cytoplasm"/>
    <property type="evidence" value="ECO:0000318"/>
    <property type="project" value="GO_Central"/>
</dbReference>
<dbReference type="Gene3D" id="2.60.120.920">
    <property type="match status" value="1"/>
</dbReference>
<dbReference type="InParanoid" id="A0D615"/>
<dbReference type="AlphaFoldDB" id="A0D615"/>
<name>A0D615_PARTE</name>
<evidence type="ECO:0000313" key="8">
    <source>
        <dbReference type="Proteomes" id="UP000000600"/>
    </source>
</evidence>
<dbReference type="OMA" id="YDAYDKH"/>
<dbReference type="SUPFAM" id="SSF57850">
    <property type="entry name" value="RING/U-box"/>
    <property type="match status" value="1"/>
</dbReference>
<dbReference type="KEGG" id="ptm:GSPATT00013912001"/>
<dbReference type="SMART" id="SM00184">
    <property type="entry name" value="RING"/>
    <property type="match status" value="1"/>
</dbReference>
<evidence type="ECO:0000259" key="5">
    <source>
        <dbReference type="PROSITE" id="PS50089"/>
    </source>
</evidence>
<dbReference type="PANTHER" id="PTHR10131">
    <property type="entry name" value="TNF RECEPTOR ASSOCIATED FACTOR"/>
    <property type="match status" value="1"/>
</dbReference>
<dbReference type="OrthoDB" id="9049620at2759"/>
<dbReference type="PROSITE" id="PS50145">
    <property type="entry name" value="ZF_TRAF"/>
    <property type="match status" value="1"/>
</dbReference>
<reference evidence="7 8" key="1">
    <citation type="journal article" date="2006" name="Nature">
        <title>Global trends of whole-genome duplications revealed by the ciliate Paramecium tetraurelia.</title>
        <authorList>
            <consortium name="Genoscope"/>
            <person name="Aury J.-M."/>
            <person name="Jaillon O."/>
            <person name="Duret L."/>
            <person name="Noel B."/>
            <person name="Jubin C."/>
            <person name="Porcel B.M."/>
            <person name="Segurens B."/>
            <person name="Daubin V."/>
            <person name="Anthouard V."/>
            <person name="Aiach N."/>
            <person name="Arnaiz O."/>
            <person name="Billaut A."/>
            <person name="Beisson J."/>
            <person name="Blanc I."/>
            <person name="Bouhouche K."/>
            <person name="Camara F."/>
            <person name="Duharcourt S."/>
            <person name="Guigo R."/>
            <person name="Gogendeau D."/>
            <person name="Katinka M."/>
            <person name="Keller A.-M."/>
            <person name="Kissmehl R."/>
            <person name="Klotz C."/>
            <person name="Koll F."/>
            <person name="Le Moue A."/>
            <person name="Lepere C."/>
            <person name="Malinsky S."/>
            <person name="Nowacki M."/>
            <person name="Nowak J.K."/>
            <person name="Plattner H."/>
            <person name="Poulain J."/>
            <person name="Ruiz F."/>
            <person name="Serrano V."/>
            <person name="Zagulski M."/>
            <person name="Dessen P."/>
            <person name="Betermier M."/>
            <person name="Weissenbach J."/>
            <person name="Scarpelli C."/>
            <person name="Schachter V."/>
            <person name="Sperling L."/>
            <person name="Meyer E."/>
            <person name="Cohen J."/>
            <person name="Wincker P."/>
        </authorList>
    </citation>
    <scope>NUCLEOTIDE SEQUENCE [LARGE SCALE GENOMIC DNA]</scope>
    <source>
        <strain evidence="7 8">Stock d4-2</strain>
    </source>
</reference>
<organism evidence="7 8">
    <name type="scientific">Paramecium tetraurelia</name>
    <dbReference type="NCBI Taxonomy" id="5888"/>
    <lineage>
        <taxon>Eukaryota</taxon>
        <taxon>Sar</taxon>
        <taxon>Alveolata</taxon>
        <taxon>Ciliophora</taxon>
        <taxon>Intramacronucleata</taxon>
        <taxon>Oligohymenophorea</taxon>
        <taxon>Peniculida</taxon>
        <taxon>Parameciidae</taxon>
        <taxon>Paramecium</taxon>
    </lineage>
</organism>
<evidence type="ECO:0000256" key="4">
    <source>
        <dbReference type="PROSITE-ProRule" id="PRU00207"/>
    </source>
</evidence>
<gene>
    <name evidence="7" type="ORF">GSPATT00013912001</name>
</gene>
<dbReference type="HOGENOM" id="CLU_579349_0_0_1"/>
<dbReference type="InterPro" id="IPR013083">
    <property type="entry name" value="Znf_RING/FYVE/PHD"/>
</dbReference>
<keyword evidence="1 4" id="KW-0479">Metal-binding</keyword>
<evidence type="ECO:0000256" key="1">
    <source>
        <dbReference type="ARBA" id="ARBA00022723"/>
    </source>
</evidence>
<dbReference type="PROSITE" id="PS50089">
    <property type="entry name" value="ZF_RING_2"/>
    <property type="match status" value="1"/>
</dbReference>
<feature type="zinc finger region" description="TRAF-type" evidence="4">
    <location>
        <begin position="266"/>
        <end position="297"/>
    </location>
</feature>
<proteinExistence type="predicted"/>
<evidence type="ECO:0000259" key="6">
    <source>
        <dbReference type="PROSITE" id="PS50145"/>
    </source>
</evidence>
<evidence type="ECO:0008006" key="9">
    <source>
        <dbReference type="Google" id="ProtNLM"/>
    </source>
</evidence>
<keyword evidence="2 4" id="KW-0863">Zinc-finger</keyword>
<evidence type="ECO:0000313" key="7">
    <source>
        <dbReference type="EMBL" id="CAK78482.1"/>
    </source>
</evidence>
<dbReference type="PANTHER" id="PTHR10131:SF94">
    <property type="entry name" value="TNF RECEPTOR-ASSOCIATED FACTOR 4"/>
    <property type="match status" value="1"/>
</dbReference>
<protein>
    <recommendedName>
        <fullName evidence="9">RING-type domain-containing protein</fullName>
    </recommendedName>
</protein>
<dbReference type="InterPro" id="IPR043136">
    <property type="entry name" value="B30.2/SPRY_sf"/>
</dbReference>
<dbReference type="Gene3D" id="3.30.40.10">
    <property type="entry name" value="Zinc/RING finger domain, C3HC4 (zinc finger)"/>
    <property type="match status" value="3"/>
</dbReference>
<evidence type="ECO:0000256" key="2">
    <source>
        <dbReference type="ARBA" id="ARBA00022771"/>
    </source>
</evidence>
<dbReference type="EMBL" id="CT868307">
    <property type="protein sequence ID" value="CAK78482.1"/>
    <property type="molecule type" value="Genomic_DNA"/>
</dbReference>
<dbReference type="eggNOG" id="KOG0297">
    <property type="taxonomic scope" value="Eukaryota"/>
</dbReference>
<dbReference type="InterPro" id="IPR001841">
    <property type="entry name" value="Znf_RING"/>
</dbReference>